<dbReference type="RefSeq" id="WP_252446069.1">
    <property type="nucleotide sequence ID" value="NZ_JAGSOV010000084.1"/>
</dbReference>
<sequence>MGEFIARHPEYLDLIDEVHPGSGAYPRLEPAGSNSHHDEDLAGLERDLA</sequence>
<name>A0ABT1ACC1_9PSEU</name>
<protein>
    <submittedName>
        <fullName evidence="2">Uncharacterized protein</fullName>
    </submittedName>
</protein>
<feature type="compositionally biased region" description="Basic and acidic residues" evidence="1">
    <location>
        <begin position="35"/>
        <end position="49"/>
    </location>
</feature>
<reference evidence="2" key="1">
    <citation type="submission" date="2021-04" db="EMBL/GenBank/DDBJ databases">
        <title>Pseudonocardia sp. nov., isolated from sandy soil of mangrove forest.</title>
        <authorList>
            <person name="Zan Z."/>
            <person name="Huang R."/>
            <person name="Liu W."/>
        </authorList>
    </citation>
    <scope>NUCLEOTIDE SEQUENCE</scope>
    <source>
        <strain evidence="2">S2-4</strain>
    </source>
</reference>
<dbReference type="EMBL" id="JAGSOV010000084">
    <property type="protein sequence ID" value="MCO1660546.1"/>
    <property type="molecule type" value="Genomic_DNA"/>
</dbReference>
<gene>
    <name evidence="2" type="ORF">KDL28_36395</name>
</gene>
<accession>A0ABT1ACC1</accession>
<keyword evidence="3" id="KW-1185">Reference proteome</keyword>
<evidence type="ECO:0000313" key="2">
    <source>
        <dbReference type="EMBL" id="MCO1660546.1"/>
    </source>
</evidence>
<dbReference type="Proteomes" id="UP001165283">
    <property type="component" value="Unassembled WGS sequence"/>
</dbReference>
<feature type="region of interest" description="Disordered" evidence="1">
    <location>
        <begin position="22"/>
        <end position="49"/>
    </location>
</feature>
<evidence type="ECO:0000256" key="1">
    <source>
        <dbReference type="SAM" id="MobiDB-lite"/>
    </source>
</evidence>
<organism evidence="2 3">
    <name type="scientific">Pseudonocardia humida</name>
    <dbReference type="NCBI Taxonomy" id="2800819"/>
    <lineage>
        <taxon>Bacteria</taxon>
        <taxon>Bacillati</taxon>
        <taxon>Actinomycetota</taxon>
        <taxon>Actinomycetes</taxon>
        <taxon>Pseudonocardiales</taxon>
        <taxon>Pseudonocardiaceae</taxon>
        <taxon>Pseudonocardia</taxon>
    </lineage>
</organism>
<comment type="caution">
    <text evidence="2">The sequence shown here is derived from an EMBL/GenBank/DDBJ whole genome shotgun (WGS) entry which is preliminary data.</text>
</comment>
<proteinExistence type="predicted"/>
<evidence type="ECO:0000313" key="3">
    <source>
        <dbReference type="Proteomes" id="UP001165283"/>
    </source>
</evidence>